<dbReference type="Proteomes" id="UP000238220">
    <property type="component" value="Unassembled WGS sequence"/>
</dbReference>
<dbReference type="SUPFAM" id="SSF46689">
    <property type="entry name" value="Homeodomain-like"/>
    <property type="match status" value="1"/>
</dbReference>
<sequence>MVATDGQGFEKAGQGGLALGSVSAAYVQALLDAAVAQGAGRERLLQRAALLPERLSDPAWRLDIAGLLRLFDLAQELSGDDSIGLHMGMQVRPRTFSALGYAAMSCSTLGEAVALIPRYEGLVYDGGSTRVTVQGRQVRLAWQSGAADVARMRPVNEAIVAGWLAFGRWISGIRGELLGACFQHPRPAGLQPYERFFGCPLRFDEPDNALSFDVGLFATPLVQHDEELRGLMEQQARERLREIRGTGLAPRVAGAIRQRLPHGSPSSAEVAGLLGLSDRTLRRRLEAEGHSYADLLAQQRRELALQYLADPGLGLGDIAMLLGYSGQSAFTAAFKTWTGLPPGEYRLRG</sequence>
<reference evidence="5 6" key="1">
    <citation type="submission" date="2018-02" db="EMBL/GenBank/DDBJ databases">
        <title>Genome sequencing of Solimonas sp. HR-BB.</title>
        <authorList>
            <person name="Lee Y."/>
            <person name="Jeon C.O."/>
        </authorList>
    </citation>
    <scope>NUCLEOTIDE SEQUENCE [LARGE SCALE GENOMIC DNA]</scope>
    <source>
        <strain evidence="5 6">HR-BB</strain>
    </source>
</reference>
<keyword evidence="1" id="KW-0805">Transcription regulation</keyword>
<evidence type="ECO:0000256" key="2">
    <source>
        <dbReference type="ARBA" id="ARBA00023125"/>
    </source>
</evidence>
<dbReference type="OrthoDB" id="5582699at2"/>
<dbReference type="GO" id="GO:0005829">
    <property type="term" value="C:cytosol"/>
    <property type="evidence" value="ECO:0007669"/>
    <property type="project" value="TreeGrafter"/>
</dbReference>
<dbReference type="InterPro" id="IPR032687">
    <property type="entry name" value="AraC-type_N"/>
</dbReference>
<evidence type="ECO:0000313" key="6">
    <source>
        <dbReference type="Proteomes" id="UP000238220"/>
    </source>
</evidence>
<dbReference type="EMBL" id="PSNW01000007">
    <property type="protein sequence ID" value="PPE73428.1"/>
    <property type="molecule type" value="Genomic_DNA"/>
</dbReference>
<dbReference type="AlphaFoldDB" id="A0A2S5TF19"/>
<dbReference type="InterPro" id="IPR018060">
    <property type="entry name" value="HTH_AraC"/>
</dbReference>
<gene>
    <name evidence="5" type="ORF">C3942_14275</name>
</gene>
<comment type="caution">
    <text evidence="5">The sequence shown here is derived from an EMBL/GenBank/DDBJ whole genome shotgun (WGS) entry which is preliminary data.</text>
</comment>
<organism evidence="5 6">
    <name type="scientific">Solimonas fluminis</name>
    <dbReference type="NCBI Taxonomy" id="2086571"/>
    <lineage>
        <taxon>Bacteria</taxon>
        <taxon>Pseudomonadati</taxon>
        <taxon>Pseudomonadota</taxon>
        <taxon>Gammaproteobacteria</taxon>
        <taxon>Nevskiales</taxon>
        <taxon>Nevskiaceae</taxon>
        <taxon>Solimonas</taxon>
    </lineage>
</organism>
<proteinExistence type="predicted"/>
<dbReference type="GO" id="GO:0003700">
    <property type="term" value="F:DNA-binding transcription factor activity"/>
    <property type="evidence" value="ECO:0007669"/>
    <property type="project" value="InterPro"/>
</dbReference>
<evidence type="ECO:0000256" key="1">
    <source>
        <dbReference type="ARBA" id="ARBA00023015"/>
    </source>
</evidence>
<feature type="domain" description="HTH araC/xylS-type" evidence="4">
    <location>
        <begin position="250"/>
        <end position="348"/>
    </location>
</feature>
<dbReference type="RefSeq" id="WP_104231024.1">
    <property type="nucleotide sequence ID" value="NZ_PSNW01000007.1"/>
</dbReference>
<dbReference type="InterPro" id="IPR020449">
    <property type="entry name" value="Tscrpt_reg_AraC-type_HTH"/>
</dbReference>
<protein>
    <submittedName>
        <fullName evidence="5">AraC family transcriptional regulator</fullName>
    </submittedName>
</protein>
<dbReference type="InterPro" id="IPR009057">
    <property type="entry name" value="Homeodomain-like_sf"/>
</dbReference>
<dbReference type="PRINTS" id="PR00032">
    <property type="entry name" value="HTHARAC"/>
</dbReference>
<dbReference type="PROSITE" id="PS01124">
    <property type="entry name" value="HTH_ARAC_FAMILY_2"/>
    <property type="match status" value="1"/>
</dbReference>
<dbReference type="Gene3D" id="1.10.10.60">
    <property type="entry name" value="Homeodomain-like"/>
    <property type="match status" value="1"/>
</dbReference>
<evidence type="ECO:0000259" key="4">
    <source>
        <dbReference type="PROSITE" id="PS01124"/>
    </source>
</evidence>
<accession>A0A2S5TF19</accession>
<keyword evidence="2" id="KW-0238">DNA-binding</keyword>
<evidence type="ECO:0000313" key="5">
    <source>
        <dbReference type="EMBL" id="PPE73428.1"/>
    </source>
</evidence>
<dbReference type="PANTHER" id="PTHR47894">
    <property type="entry name" value="HTH-TYPE TRANSCRIPTIONAL REGULATOR GADX"/>
    <property type="match status" value="1"/>
</dbReference>
<dbReference type="Pfam" id="PF12833">
    <property type="entry name" value="HTH_18"/>
    <property type="match status" value="1"/>
</dbReference>
<dbReference type="PANTHER" id="PTHR47894:SF1">
    <property type="entry name" value="HTH-TYPE TRANSCRIPTIONAL REGULATOR VQSM"/>
    <property type="match status" value="1"/>
</dbReference>
<name>A0A2S5TF19_9GAMM</name>
<evidence type="ECO:0000256" key="3">
    <source>
        <dbReference type="ARBA" id="ARBA00023163"/>
    </source>
</evidence>
<keyword evidence="6" id="KW-1185">Reference proteome</keyword>
<dbReference type="Pfam" id="PF12625">
    <property type="entry name" value="Arabinose_bd"/>
    <property type="match status" value="1"/>
</dbReference>
<dbReference type="GO" id="GO:0000976">
    <property type="term" value="F:transcription cis-regulatory region binding"/>
    <property type="evidence" value="ECO:0007669"/>
    <property type="project" value="TreeGrafter"/>
</dbReference>
<keyword evidence="3" id="KW-0804">Transcription</keyword>
<dbReference type="SMART" id="SM00342">
    <property type="entry name" value="HTH_ARAC"/>
    <property type="match status" value="1"/>
</dbReference>